<evidence type="ECO:0000256" key="1">
    <source>
        <dbReference type="ARBA" id="ARBA00001974"/>
    </source>
</evidence>
<dbReference type="AlphaFoldDB" id="A0A9Y2N1K2"/>
<dbReference type="InterPro" id="IPR002938">
    <property type="entry name" value="FAD-bd"/>
</dbReference>
<sequence length="514" mass="53831">MNERTQVLISGGGVAGLTAALLLQSHGVRAVLVEKHASTSPQPKARRFNHRSNEVFRALGMSDAVAEASAPLASFAGMLTGPTLAEAKWPEITPAMQAGITQYGRMNDQSPAPSVLCPQDVLEPVLRRAAEDRGVSVRFSTELVSFTQSPSGITVALRSAGGEVSEVAADYLIAADGARSPVREALGIPRSGYGRLADNLDIAFRADLTDLVRDKKFNLCQIENPAASGAFVSVNGTDRWLFSTSDFAGSATLGDDGWRDLLRTVVGVPDLDVEVLSLMPWESGMYVADRYAEGRVFLAGDAAHAMPPLAAAGANAAIGDVHNLAWKLAAVLAGSASPALLDTYHAERHPLGYATAEFSSRVSGHLGTMIASVTSGEVPVDPVAALFGVQYDEGAFAPDTRGPAPSDHYAPGGRPGTRVPHAWVSPRVSTVDLAGPDFALLTSPGETHWTATAHLLGLRTVPVPDPTWLASVDLSPDGALLLRPDAIVAWHWSSDIPLSDACARILGHPAAVGG</sequence>
<comment type="cofactor">
    <cofactor evidence="1">
        <name>FAD</name>
        <dbReference type="ChEBI" id="CHEBI:57692"/>
    </cofactor>
</comment>
<dbReference type="InterPro" id="IPR050641">
    <property type="entry name" value="RIFMO-like"/>
</dbReference>
<keyword evidence="5" id="KW-0560">Oxidoreductase</keyword>
<proteinExistence type="predicted"/>
<protein>
    <submittedName>
        <fullName evidence="5">FAD-dependent monooxygenase</fullName>
    </submittedName>
</protein>
<dbReference type="Gene3D" id="3.30.9.10">
    <property type="entry name" value="D-Amino Acid Oxidase, subunit A, domain 2"/>
    <property type="match status" value="1"/>
</dbReference>
<gene>
    <name evidence="5" type="ORF">QRX50_21460</name>
</gene>
<dbReference type="EMBL" id="CP127294">
    <property type="protein sequence ID" value="WIX83139.1"/>
    <property type="molecule type" value="Genomic_DNA"/>
</dbReference>
<dbReference type="KEGG" id="acab:QRX50_21460"/>
<dbReference type="Proteomes" id="UP001236014">
    <property type="component" value="Chromosome"/>
</dbReference>
<reference evidence="5 6" key="1">
    <citation type="submission" date="2023-06" db="EMBL/GenBank/DDBJ databases">
        <authorList>
            <person name="Oyuntsetseg B."/>
            <person name="Kim S.B."/>
        </authorList>
    </citation>
    <scope>NUCLEOTIDE SEQUENCE [LARGE SCALE GENOMIC DNA]</scope>
    <source>
        <strain evidence="5 6">2-15</strain>
    </source>
</reference>
<evidence type="ECO:0000256" key="2">
    <source>
        <dbReference type="ARBA" id="ARBA00022630"/>
    </source>
</evidence>
<evidence type="ECO:0000256" key="3">
    <source>
        <dbReference type="ARBA" id="ARBA00022827"/>
    </source>
</evidence>
<keyword evidence="6" id="KW-1185">Reference proteome</keyword>
<evidence type="ECO:0000313" key="5">
    <source>
        <dbReference type="EMBL" id="WIX83139.1"/>
    </source>
</evidence>
<evidence type="ECO:0000259" key="4">
    <source>
        <dbReference type="Pfam" id="PF01494"/>
    </source>
</evidence>
<keyword evidence="2" id="KW-0285">Flavoprotein</keyword>
<organism evidence="5 6">
    <name type="scientific">Amycolatopsis carbonis</name>
    <dbReference type="NCBI Taxonomy" id="715471"/>
    <lineage>
        <taxon>Bacteria</taxon>
        <taxon>Bacillati</taxon>
        <taxon>Actinomycetota</taxon>
        <taxon>Actinomycetes</taxon>
        <taxon>Pseudonocardiales</taxon>
        <taxon>Pseudonocardiaceae</taxon>
        <taxon>Amycolatopsis</taxon>
    </lineage>
</organism>
<dbReference type="RefSeq" id="WP_285973696.1">
    <property type="nucleotide sequence ID" value="NZ_CP127294.1"/>
</dbReference>
<dbReference type="InterPro" id="IPR036188">
    <property type="entry name" value="FAD/NAD-bd_sf"/>
</dbReference>
<name>A0A9Y2N1K2_9PSEU</name>
<feature type="domain" description="FAD-binding" evidence="4">
    <location>
        <begin position="4"/>
        <end position="358"/>
    </location>
</feature>
<dbReference type="PANTHER" id="PTHR43004">
    <property type="entry name" value="TRK SYSTEM POTASSIUM UPTAKE PROTEIN"/>
    <property type="match status" value="1"/>
</dbReference>
<evidence type="ECO:0000313" key="6">
    <source>
        <dbReference type="Proteomes" id="UP001236014"/>
    </source>
</evidence>
<dbReference type="Pfam" id="PF01494">
    <property type="entry name" value="FAD_binding_3"/>
    <property type="match status" value="1"/>
</dbReference>
<dbReference type="Gene3D" id="3.50.50.60">
    <property type="entry name" value="FAD/NAD(P)-binding domain"/>
    <property type="match status" value="1"/>
</dbReference>
<dbReference type="PANTHER" id="PTHR43004:SF19">
    <property type="entry name" value="BINDING MONOOXYGENASE, PUTATIVE (JCVI)-RELATED"/>
    <property type="match status" value="1"/>
</dbReference>
<dbReference type="Pfam" id="PF21274">
    <property type="entry name" value="Rng_hyd_C"/>
    <property type="match status" value="1"/>
</dbReference>
<dbReference type="PRINTS" id="PR00420">
    <property type="entry name" value="RNGMNOXGNASE"/>
</dbReference>
<keyword evidence="3" id="KW-0274">FAD</keyword>
<dbReference type="GO" id="GO:0071949">
    <property type="term" value="F:FAD binding"/>
    <property type="evidence" value="ECO:0007669"/>
    <property type="project" value="InterPro"/>
</dbReference>
<dbReference type="GO" id="GO:0016709">
    <property type="term" value="F:oxidoreductase activity, acting on paired donors, with incorporation or reduction of molecular oxygen, NAD(P)H as one donor, and incorporation of one atom of oxygen"/>
    <property type="evidence" value="ECO:0007669"/>
    <property type="project" value="UniProtKB-ARBA"/>
</dbReference>
<accession>A0A9Y2N1K2</accession>
<keyword evidence="5" id="KW-0503">Monooxygenase</keyword>
<dbReference type="Gene3D" id="3.40.30.120">
    <property type="match status" value="1"/>
</dbReference>
<dbReference type="SUPFAM" id="SSF51905">
    <property type="entry name" value="FAD/NAD(P)-binding domain"/>
    <property type="match status" value="1"/>
</dbReference>